<dbReference type="Gene3D" id="3.30.300.30">
    <property type="match status" value="1"/>
</dbReference>
<dbReference type="InterPro" id="IPR045851">
    <property type="entry name" value="AMP-bd_C_sf"/>
</dbReference>
<feature type="domain" description="Carrier" evidence="5">
    <location>
        <begin position="1074"/>
        <end position="1151"/>
    </location>
</feature>
<dbReference type="SUPFAM" id="SSF56801">
    <property type="entry name" value="Acetyl-CoA synthetase-like"/>
    <property type="match status" value="1"/>
</dbReference>
<dbReference type="InterPro" id="IPR020845">
    <property type="entry name" value="AMP-binding_CS"/>
</dbReference>
<dbReference type="OrthoDB" id="416786at2759"/>
<evidence type="ECO:0000256" key="3">
    <source>
        <dbReference type="ARBA" id="ARBA00022598"/>
    </source>
</evidence>
<dbReference type="InterPro" id="IPR023213">
    <property type="entry name" value="CAT-like_dom_sf"/>
</dbReference>
<dbReference type="Gene3D" id="3.30.559.30">
    <property type="entry name" value="Nonribosomal peptide synthetase, condensation domain"/>
    <property type="match status" value="2"/>
</dbReference>
<dbReference type="EMBL" id="VFLP01000050">
    <property type="protein sequence ID" value="TRX90974.1"/>
    <property type="molecule type" value="Genomic_DNA"/>
</dbReference>
<keyword evidence="2" id="KW-0597">Phosphoprotein</keyword>
<dbReference type="PANTHER" id="PTHR45527:SF11">
    <property type="entry name" value="NONRIBOSOMAL PEPTIDE SYNTHETASE 5"/>
    <property type="match status" value="1"/>
</dbReference>
<accession>A0A553HSR5</accession>
<comment type="caution">
    <text evidence="6">The sequence shown here is derived from an EMBL/GenBank/DDBJ whole genome shotgun (WGS) entry which is preliminary data.</text>
</comment>
<dbReference type="GO" id="GO:0043041">
    <property type="term" value="P:amino acid activation for nonribosomal peptide biosynthetic process"/>
    <property type="evidence" value="ECO:0007669"/>
    <property type="project" value="TreeGrafter"/>
</dbReference>
<dbReference type="Pfam" id="PF00501">
    <property type="entry name" value="AMP-binding"/>
    <property type="match status" value="1"/>
</dbReference>
<reference evidence="7" key="1">
    <citation type="submission" date="2019-06" db="EMBL/GenBank/DDBJ databases">
        <title>Draft genome sequence of the griseofulvin-producing fungus Xylaria cubensis strain G536.</title>
        <authorList>
            <person name="Mead M.E."/>
            <person name="Raja H.A."/>
            <person name="Steenwyk J.L."/>
            <person name="Knowles S.L."/>
            <person name="Oberlies N.H."/>
            <person name="Rokas A."/>
        </authorList>
    </citation>
    <scope>NUCLEOTIDE SEQUENCE [LARGE SCALE GENOMIC DNA]</scope>
    <source>
        <strain evidence="7">G536</strain>
    </source>
</reference>
<gene>
    <name evidence="6" type="ORF">FHL15_008179</name>
</gene>
<proteinExistence type="inferred from homology"/>
<dbReference type="Pfam" id="PF00550">
    <property type="entry name" value="PP-binding"/>
    <property type="match status" value="2"/>
</dbReference>
<dbReference type="InterPro" id="IPR009081">
    <property type="entry name" value="PP-bd_ACP"/>
</dbReference>
<dbReference type="GO" id="GO:0031177">
    <property type="term" value="F:phosphopantetheine binding"/>
    <property type="evidence" value="ECO:0007669"/>
    <property type="project" value="InterPro"/>
</dbReference>
<dbReference type="Gene3D" id="1.10.1200.10">
    <property type="entry name" value="ACP-like"/>
    <property type="match status" value="2"/>
</dbReference>
<dbReference type="InterPro" id="IPR010071">
    <property type="entry name" value="AA_adenyl_dom"/>
</dbReference>
<evidence type="ECO:0000313" key="6">
    <source>
        <dbReference type="EMBL" id="TRX90974.1"/>
    </source>
</evidence>
<dbReference type="PROSITE" id="PS50075">
    <property type="entry name" value="CARRIER"/>
    <property type="match status" value="1"/>
</dbReference>
<dbReference type="Gene3D" id="3.30.559.10">
    <property type="entry name" value="Chloramphenicol acetyltransferase-like domain"/>
    <property type="match status" value="2"/>
</dbReference>
<dbReference type="SUPFAM" id="SSF52777">
    <property type="entry name" value="CoA-dependent acyltransferases"/>
    <property type="match status" value="4"/>
</dbReference>
<dbReference type="NCBIfam" id="TIGR01733">
    <property type="entry name" value="AA-adenyl-dom"/>
    <property type="match status" value="1"/>
</dbReference>
<keyword evidence="7" id="KW-1185">Reference proteome</keyword>
<evidence type="ECO:0000259" key="5">
    <source>
        <dbReference type="PROSITE" id="PS50075"/>
    </source>
</evidence>
<dbReference type="InterPro" id="IPR000873">
    <property type="entry name" value="AMP-dep_synth/lig_dom"/>
</dbReference>
<evidence type="ECO:0000256" key="2">
    <source>
        <dbReference type="ARBA" id="ARBA00022553"/>
    </source>
</evidence>
<dbReference type="InterPro" id="IPR006162">
    <property type="entry name" value="Ppantetheine_attach_site"/>
</dbReference>
<keyword evidence="3" id="KW-0436">Ligase</keyword>
<dbReference type="GO" id="GO:0005737">
    <property type="term" value="C:cytoplasm"/>
    <property type="evidence" value="ECO:0007669"/>
    <property type="project" value="TreeGrafter"/>
</dbReference>
<dbReference type="GO" id="GO:0044550">
    <property type="term" value="P:secondary metabolite biosynthetic process"/>
    <property type="evidence" value="ECO:0007669"/>
    <property type="project" value="TreeGrafter"/>
</dbReference>
<comment type="similarity">
    <text evidence="4">Belongs to the NRP synthetase family.</text>
</comment>
<keyword evidence="1" id="KW-0596">Phosphopantetheine</keyword>
<dbReference type="SUPFAM" id="SSF47336">
    <property type="entry name" value="ACP-like"/>
    <property type="match status" value="1"/>
</dbReference>
<dbReference type="Gene3D" id="3.40.50.12780">
    <property type="entry name" value="N-terminal domain of ligase-like"/>
    <property type="match status" value="1"/>
</dbReference>
<evidence type="ECO:0000313" key="7">
    <source>
        <dbReference type="Proteomes" id="UP000319160"/>
    </source>
</evidence>
<evidence type="ECO:0000256" key="4">
    <source>
        <dbReference type="ARBA" id="ARBA00029454"/>
    </source>
</evidence>
<dbReference type="PANTHER" id="PTHR45527">
    <property type="entry name" value="NONRIBOSOMAL PEPTIDE SYNTHETASE"/>
    <property type="match status" value="1"/>
</dbReference>
<dbReference type="InterPro" id="IPR036736">
    <property type="entry name" value="ACP-like_sf"/>
</dbReference>
<dbReference type="Proteomes" id="UP000319160">
    <property type="component" value="Unassembled WGS sequence"/>
</dbReference>
<protein>
    <recommendedName>
        <fullName evidence="5">Carrier domain-containing protein</fullName>
    </recommendedName>
</protein>
<dbReference type="PROSITE" id="PS00012">
    <property type="entry name" value="PHOSPHOPANTETHEINE"/>
    <property type="match status" value="1"/>
</dbReference>
<dbReference type="Pfam" id="PF00668">
    <property type="entry name" value="Condensation"/>
    <property type="match status" value="2"/>
</dbReference>
<dbReference type="SMART" id="SM00823">
    <property type="entry name" value="PKS_PP"/>
    <property type="match status" value="1"/>
</dbReference>
<name>A0A553HSR5_9PEZI</name>
<dbReference type="GO" id="GO:0016874">
    <property type="term" value="F:ligase activity"/>
    <property type="evidence" value="ECO:0007669"/>
    <property type="project" value="UniProtKB-KW"/>
</dbReference>
<dbReference type="InterPro" id="IPR042099">
    <property type="entry name" value="ANL_N_sf"/>
</dbReference>
<dbReference type="CDD" id="cd19537">
    <property type="entry name" value="C_NRPS-like"/>
    <property type="match status" value="1"/>
</dbReference>
<evidence type="ECO:0000256" key="1">
    <source>
        <dbReference type="ARBA" id="ARBA00022450"/>
    </source>
</evidence>
<organism evidence="6 7">
    <name type="scientific">Xylaria flabelliformis</name>
    <dbReference type="NCBI Taxonomy" id="2512241"/>
    <lineage>
        <taxon>Eukaryota</taxon>
        <taxon>Fungi</taxon>
        <taxon>Dikarya</taxon>
        <taxon>Ascomycota</taxon>
        <taxon>Pezizomycotina</taxon>
        <taxon>Sordariomycetes</taxon>
        <taxon>Xylariomycetidae</taxon>
        <taxon>Xylariales</taxon>
        <taxon>Xylariaceae</taxon>
        <taxon>Xylaria</taxon>
    </lineage>
</organism>
<dbReference type="PROSITE" id="PS00455">
    <property type="entry name" value="AMP_BINDING"/>
    <property type="match status" value="1"/>
</dbReference>
<dbReference type="STRING" id="2512241.A0A553HSR5"/>
<dbReference type="InterPro" id="IPR001242">
    <property type="entry name" value="Condensation_dom"/>
</dbReference>
<dbReference type="InterPro" id="IPR020806">
    <property type="entry name" value="PKS_PP-bd"/>
</dbReference>
<sequence length="1594" mass="177794">MIWLAKAKPFIPSTLALITAYDTTAAELYTDGDNIVALSSTPQDKERMESSSQKKDAILFEICLELEVPADSIDLHASFVRNGGNSLSALRIISSYRAKGIAATVAQLMGCDSLINFLNNVMRHESNSNCLNNNAKLQSDSHENSLRHLQCQSTRMQQSLIHGSKAVPGVNIIQYCEIYATAHIPQVKRAWEMLISTEPIFRTHFRIVNDQYYLFESLDSLVRWEEIVVDNREAFRAAQKVSGHSPSFMKVAFRLVHLIQDTEPRQSAVVWIIHHALLDGYSRSLLLNKHRRILAGEHLEPAPSYVRFIHRASTAGVFPKDSNDDFWSAQKSKIESASGEFHLDCPKIQYDPTYAYKDVTLTIDGDALKESSKASGVTVASVFHAAWALTISRFVGSSHVCFGTVISGRSMPLDGVEAVIGLLIQTVPFQIMIDPNRTASDFLMSVFQHGVALDENLWSTPYHGFGDGFASVVNIHTVEPPLLSNPLRLVEDPRTTLVSNVPLCVEIRSQRNIQILYHRHSFHDEDVERLAQVFARAVAALLRPDRTIQDCDDILLDTYTRSQLDKNSNCLSDMTNTQYSYETLVDIFRQAAISSPGQTALEKGDESMTYSQLYLHANKVSRILARHIPPGGIVCVHADRSINWIIAIYGILSAGCVYCPLDAALPSTVRQEIFSQSGSTIFLVCSEVDKTAQLEGCQLCLSVDEMLQQETDLLQSQNLVDDNTRYQQASSASTNAYLCFTSGSTGKPKGVLCTHQGLVALHRDFDVRMKSRPGWRIGQLMSPAFDASIFEIFSALSYGSTLVLQSSADPFEHLSRVDCAIMTPSIAGVLEPENFPSLRVIYLTGEAVPPRVCDKWAAKVETFNLYGPTETTCAITIKKLEFQQQITLGKPAPSGRVYVLDHRLRLTLPGVIGEIYIAGVQVSQGYINQLEETKRKFIPDCVSRRPGERMYKTGDRGYWDQSGELRFCGRNDRQIKLRGFRVDLDDIEYRICNALHECTGAAVTRQDGELVAQLKPHDMNVSQIRKRLLEALPVYAIPKRIRTVSKFPQTNAGKIDYKSIASSFTVASQVVPVTPKSELHDSVVAAWKEALGRQDMNLSLESNFLELGGHSLLQLRLVNRLSSLLGYAIPLALIIQSPTLGDLIDKIAATRAIDHNTIARYRAEEESHHPSSIQEYWWRRYQLDGHTSSFNVALCFEIGPEVEPQRLATAWNCVLSHHPSLRCQFITSPEGLLEKKFRKEAPKAGMSEVANIRQLLNQTFDLEHDALIRIHITPKKLIIVASHIICDYASLGTLLSEVGGIYTGVGVTEPVQISGRTRERPPTADDNAFWSTYLRDFPPSRYSVGKLSKKRKSYSGSSHSIRINRSRFLELNDFLSSRTMTAHQLSLAAVAIALQHDTATMDLMLGAPHLGRGDLDAYTVDLFVQPLPIRITYPMICEKQTSNKCISTFLDAVKRCSQEALCHAMPCNEILRAQGLTEDIPDTPLFDVMVSYHESFAKLSIPGVDAVPLYTWTEGAKFKLMVEFIVVSDACLMLRLEYSDECFSTMDIKLLGRMIAQAFEMLVGNASLDEVKKVLASLSDADLDPFFGSKLKDF</sequence>